<feature type="region of interest" description="Disordered" evidence="1">
    <location>
        <begin position="1"/>
        <end position="46"/>
    </location>
</feature>
<dbReference type="Proteomes" id="UP000839052">
    <property type="component" value="Chromosome"/>
</dbReference>
<evidence type="ECO:0000313" key="3">
    <source>
        <dbReference type="Proteomes" id="UP000839052"/>
    </source>
</evidence>
<dbReference type="EMBL" id="OU912926">
    <property type="protein sequence ID" value="CAG9934246.1"/>
    <property type="molecule type" value="Genomic_DNA"/>
</dbReference>
<gene>
    <name evidence="2" type="ORF">NTG6680_2997</name>
</gene>
<accession>A0ABM8Z2U0</accession>
<evidence type="ECO:0000313" key="2">
    <source>
        <dbReference type="EMBL" id="CAG9934246.1"/>
    </source>
</evidence>
<evidence type="ECO:0008006" key="4">
    <source>
        <dbReference type="Google" id="ProtNLM"/>
    </source>
</evidence>
<evidence type="ECO:0000256" key="1">
    <source>
        <dbReference type="SAM" id="MobiDB-lite"/>
    </source>
</evidence>
<keyword evidence="3" id="KW-1185">Reference proteome</keyword>
<organism evidence="2 3">
    <name type="scientific">Candidatus Nitrotoga arctica</name>
    <dbReference type="NCBI Taxonomy" id="453162"/>
    <lineage>
        <taxon>Bacteria</taxon>
        <taxon>Pseudomonadati</taxon>
        <taxon>Pseudomonadota</taxon>
        <taxon>Betaproteobacteria</taxon>
        <taxon>Nitrosomonadales</taxon>
        <taxon>Gallionellaceae</taxon>
        <taxon>Candidatus Nitrotoga</taxon>
    </lineage>
</organism>
<proteinExistence type="predicted"/>
<feature type="compositionally biased region" description="Basic and acidic residues" evidence="1">
    <location>
        <begin position="17"/>
        <end position="46"/>
    </location>
</feature>
<dbReference type="Pfam" id="PF11154">
    <property type="entry name" value="DUF2934"/>
    <property type="match status" value="1"/>
</dbReference>
<reference evidence="2 3" key="1">
    <citation type="submission" date="2021-10" db="EMBL/GenBank/DDBJ databases">
        <authorList>
            <person name="Koch H."/>
        </authorList>
    </citation>
    <scope>NUCLEOTIDE SEQUENCE [LARGE SCALE GENOMIC DNA]</scope>
    <source>
        <strain evidence="2">6680</strain>
    </source>
</reference>
<protein>
    <recommendedName>
        <fullName evidence="4">DUF2934 domain-containing protein</fullName>
    </recommendedName>
</protein>
<sequence length="95" mass="10862">MKANDMKNILHPQKHTAPQDKSKGSKLETATDDRHDRHTGVTPEQRHQMIAEAAYKRAQKRSFVGGNSENDWYEAEAEIGQLFSQPSELHNEPQH</sequence>
<name>A0ABM8Z2U0_9PROT</name>
<dbReference type="InterPro" id="IPR021327">
    <property type="entry name" value="DUF2934"/>
</dbReference>